<dbReference type="AlphaFoldDB" id="A0A140DRD6"/>
<dbReference type="Proteomes" id="UP000069771">
    <property type="component" value="Chromosome"/>
</dbReference>
<dbReference type="OrthoDB" id="1655673at2"/>
<dbReference type="EMBL" id="CP011391">
    <property type="protein sequence ID" value="AMK53213.1"/>
    <property type="molecule type" value="Genomic_DNA"/>
</dbReference>
<dbReference type="Pfam" id="PF05257">
    <property type="entry name" value="CHAP"/>
    <property type="match status" value="1"/>
</dbReference>
<proteinExistence type="predicted"/>
<dbReference type="Gene3D" id="3.90.1720.10">
    <property type="entry name" value="endopeptidase domain like (from Nostoc punctiforme)"/>
    <property type="match status" value="1"/>
</dbReference>
<name>A0A140DRD6_9FIRM</name>
<feature type="signal peptide" evidence="2">
    <location>
        <begin position="1"/>
        <end position="28"/>
    </location>
</feature>
<evidence type="ECO:0000313" key="5">
    <source>
        <dbReference type="Proteomes" id="UP000069771"/>
    </source>
</evidence>
<dbReference type="SUPFAM" id="SSF54001">
    <property type="entry name" value="Cysteine proteinases"/>
    <property type="match status" value="1"/>
</dbReference>
<organism evidence="4 5">
    <name type="scientific">Faecalibaculum rodentium</name>
    <dbReference type="NCBI Taxonomy" id="1702221"/>
    <lineage>
        <taxon>Bacteria</taxon>
        <taxon>Bacillati</taxon>
        <taxon>Bacillota</taxon>
        <taxon>Erysipelotrichia</taxon>
        <taxon>Erysipelotrichales</taxon>
        <taxon>Erysipelotrichaceae</taxon>
        <taxon>Faecalibaculum</taxon>
    </lineage>
</organism>
<feature type="chain" id="PRO_5007302071" description="Peptidase C51 domain-containing protein" evidence="2">
    <location>
        <begin position="29"/>
        <end position="227"/>
    </location>
</feature>
<evidence type="ECO:0000256" key="2">
    <source>
        <dbReference type="SAM" id="SignalP"/>
    </source>
</evidence>
<keyword evidence="5" id="KW-1185">Reference proteome</keyword>
<sequence length="227" mass="24654">MKTLRTILLSAAVVLSAIQLMPALPVFAAETSAQAPIMAQAQQTGSAIDKLSGGATFKVPDSVPVSPGEGSPTAEPEPALPSLQPDFSNAAVWKDSPSPYNTPGLWGQCTWFAWSRFMELYGYDPGFRGNGYECVDQLLAAHPDAFTRSDTPVAGSMFSSYNHVGFILKVDGDVWTIQDGNQDLVSNPDWEEAIRDWRTVTMTRDEFVSQVGTVWFANPVNPVTFSE</sequence>
<dbReference type="InterPro" id="IPR007921">
    <property type="entry name" value="CHAP_dom"/>
</dbReference>
<dbReference type="KEGG" id="fro:AALO17_00790"/>
<keyword evidence="2" id="KW-0732">Signal</keyword>
<reference evidence="4 5" key="1">
    <citation type="journal article" date="2016" name="Gut Pathog.">
        <title>Whole genome sequencing of "Faecalibaculum rodentium" ALO17, isolated from C57BL/6J laboratory mouse feces.</title>
        <authorList>
            <person name="Lim S."/>
            <person name="Chang D.H."/>
            <person name="Ahn S."/>
            <person name="Kim B.C."/>
        </authorList>
    </citation>
    <scope>NUCLEOTIDE SEQUENCE [LARGE SCALE GENOMIC DNA]</scope>
    <source>
        <strain evidence="4 5">Alo17</strain>
    </source>
</reference>
<evidence type="ECO:0000256" key="1">
    <source>
        <dbReference type="SAM" id="MobiDB-lite"/>
    </source>
</evidence>
<gene>
    <name evidence="4" type="ORF">AALO17_00790</name>
</gene>
<dbReference type="InterPro" id="IPR038765">
    <property type="entry name" value="Papain-like_cys_pep_sf"/>
</dbReference>
<protein>
    <recommendedName>
        <fullName evidence="3">Peptidase C51 domain-containing protein</fullName>
    </recommendedName>
</protein>
<feature type="region of interest" description="Disordered" evidence="1">
    <location>
        <begin position="59"/>
        <end position="81"/>
    </location>
</feature>
<feature type="domain" description="Peptidase C51" evidence="3">
    <location>
        <begin position="103"/>
        <end position="178"/>
    </location>
</feature>
<accession>A0A140DRD6</accession>
<dbReference type="RefSeq" id="WP_067554063.1">
    <property type="nucleotide sequence ID" value="NZ_CAMNXC010000114.1"/>
</dbReference>
<dbReference type="GeneID" id="78476999"/>
<evidence type="ECO:0000259" key="3">
    <source>
        <dbReference type="Pfam" id="PF05257"/>
    </source>
</evidence>
<evidence type="ECO:0000313" key="4">
    <source>
        <dbReference type="EMBL" id="AMK53213.1"/>
    </source>
</evidence>
<dbReference type="PATRIC" id="fig|1702221.3.peg.75"/>